<proteinExistence type="inferred from homology"/>
<sequence length="326" mass="33917">MSETSGIPSRALVADVGGTNARFAIADLETLEISAVRRLAVAEHKTLAEAIRFYLKDVPEPIGHAAIAVAAPVTGDAVKLTNSPWSFAKEELCAAAGLKHVHVLNDFEALSLSLPYLGADALHQIGGAAPLQRGTKAVLGPGTGLGVAGLVWSPAGWVAVPGEGGHVTLGAVDERELQLVERLRAGREHLSAERALSGPGLSDLYQAIAAAQGHSEDALTPAEVETRALSGEDPLAEEALDLFVTWLGRFAGDVALVMGARGGVYLGGGIAPKLLKRLEQGDFRQAFEHKGRMQAFLAPVPIYVILAEYPALTGAAVGLRAVLAEA</sequence>
<dbReference type="Gene3D" id="3.30.420.40">
    <property type="match status" value="1"/>
</dbReference>
<keyword evidence="3" id="KW-0324">Glycolysis</keyword>
<gene>
    <name evidence="3" type="primary">glk</name>
    <name evidence="5" type="ORF">AUC69_11180</name>
</gene>
<reference evidence="5 6" key="1">
    <citation type="journal article" date="2016" name="Environ. Microbiol.">
        <title>New Methyloceanibacter diversity from North Sea sediments includes methanotroph containing solely the soluble methane monooxygenase.</title>
        <authorList>
            <person name="Vekeman B."/>
            <person name="Kerckhof F.M."/>
            <person name="Cremers G."/>
            <person name="de Vos P."/>
            <person name="Vandamme P."/>
            <person name="Boon N."/>
            <person name="Op den Camp H.J."/>
            <person name="Heylen K."/>
        </authorList>
    </citation>
    <scope>NUCLEOTIDE SEQUENCE [LARGE SCALE GENOMIC DNA]</scope>
    <source>
        <strain evidence="5 6">R-67175</strain>
    </source>
</reference>
<evidence type="ECO:0000313" key="5">
    <source>
        <dbReference type="EMBL" id="ODR97664.1"/>
    </source>
</evidence>
<dbReference type="GO" id="GO:0004340">
    <property type="term" value="F:glucokinase activity"/>
    <property type="evidence" value="ECO:0007669"/>
    <property type="project" value="UniProtKB-UniRule"/>
</dbReference>
<dbReference type="AlphaFoldDB" id="A0A1E3VVV8"/>
<evidence type="ECO:0000256" key="1">
    <source>
        <dbReference type="ARBA" id="ARBA00022679"/>
    </source>
</evidence>
<name>A0A1E3VVV8_9HYPH</name>
<keyword evidence="1 3" id="KW-0808">Transferase</keyword>
<dbReference type="NCBIfam" id="NF009073">
    <property type="entry name" value="PRK12408.1"/>
    <property type="match status" value="1"/>
</dbReference>
<dbReference type="InterPro" id="IPR003836">
    <property type="entry name" value="Glucokinase"/>
</dbReference>
<dbReference type="NCBIfam" id="TIGR00749">
    <property type="entry name" value="glk"/>
    <property type="match status" value="1"/>
</dbReference>
<dbReference type="STRING" id="1774969.AUC69_11180"/>
<dbReference type="CDD" id="cd24008">
    <property type="entry name" value="ASKHA_NBD_GLK"/>
    <property type="match status" value="1"/>
</dbReference>
<keyword evidence="3" id="KW-0547">Nucleotide-binding</keyword>
<protein>
    <recommendedName>
        <fullName evidence="3">Glucokinase</fullName>
        <ecNumber evidence="3">2.7.1.2</ecNumber>
    </recommendedName>
    <alternativeName>
        <fullName evidence="3">Glucose kinase</fullName>
    </alternativeName>
</protein>
<comment type="catalytic activity">
    <reaction evidence="3">
        <text>D-glucose + ATP = D-glucose 6-phosphate + ADP + H(+)</text>
        <dbReference type="Rhea" id="RHEA:17825"/>
        <dbReference type="ChEBI" id="CHEBI:4167"/>
        <dbReference type="ChEBI" id="CHEBI:15378"/>
        <dbReference type="ChEBI" id="CHEBI:30616"/>
        <dbReference type="ChEBI" id="CHEBI:61548"/>
        <dbReference type="ChEBI" id="CHEBI:456216"/>
        <dbReference type="EC" id="2.7.1.2"/>
    </reaction>
</comment>
<keyword evidence="3" id="KW-0963">Cytoplasm</keyword>
<dbReference type="SUPFAM" id="SSF53067">
    <property type="entry name" value="Actin-like ATPase domain"/>
    <property type="match status" value="1"/>
</dbReference>
<dbReference type="Proteomes" id="UP000094472">
    <property type="component" value="Unassembled WGS sequence"/>
</dbReference>
<dbReference type="GO" id="GO:0005829">
    <property type="term" value="C:cytosol"/>
    <property type="evidence" value="ECO:0007669"/>
    <property type="project" value="TreeGrafter"/>
</dbReference>
<keyword evidence="6" id="KW-1185">Reference proteome</keyword>
<evidence type="ECO:0000256" key="4">
    <source>
        <dbReference type="RuleBase" id="RU004046"/>
    </source>
</evidence>
<dbReference type="Gene3D" id="3.40.367.20">
    <property type="match status" value="1"/>
</dbReference>
<evidence type="ECO:0000256" key="3">
    <source>
        <dbReference type="HAMAP-Rule" id="MF_00524"/>
    </source>
</evidence>
<dbReference type="InterPro" id="IPR043129">
    <property type="entry name" value="ATPase_NBD"/>
</dbReference>
<dbReference type="GO" id="GO:0005524">
    <property type="term" value="F:ATP binding"/>
    <property type="evidence" value="ECO:0007669"/>
    <property type="project" value="UniProtKB-UniRule"/>
</dbReference>
<dbReference type="RefSeq" id="WP_069441752.1">
    <property type="nucleotide sequence ID" value="NZ_LPWF01000025.1"/>
</dbReference>
<dbReference type="InterPro" id="IPR050201">
    <property type="entry name" value="Bacterial_glucokinase"/>
</dbReference>
<dbReference type="HAMAP" id="MF_00524">
    <property type="entry name" value="Glucokinase"/>
    <property type="match status" value="1"/>
</dbReference>
<dbReference type="PANTHER" id="PTHR47690">
    <property type="entry name" value="GLUCOKINASE"/>
    <property type="match status" value="1"/>
</dbReference>
<comment type="subcellular location">
    <subcellularLocation>
        <location evidence="3">Cytoplasm</location>
    </subcellularLocation>
</comment>
<keyword evidence="2 3" id="KW-0418">Kinase</keyword>
<evidence type="ECO:0000256" key="2">
    <source>
        <dbReference type="ARBA" id="ARBA00022777"/>
    </source>
</evidence>
<organism evidence="5 6">
    <name type="scientific">Methyloceanibacter superfactus</name>
    <dbReference type="NCBI Taxonomy" id="1774969"/>
    <lineage>
        <taxon>Bacteria</taxon>
        <taxon>Pseudomonadati</taxon>
        <taxon>Pseudomonadota</taxon>
        <taxon>Alphaproteobacteria</taxon>
        <taxon>Hyphomicrobiales</taxon>
        <taxon>Hyphomicrobiaceae</taxon>
        <taxon>Methyloceanibacter</taxon>
    </lineage>
</organism>
<dbReference type="EC" id="2.7.1.2" evidence="3"/>
<comment type="similarity">
    <text evidence="3 4">Belongs to the bacterial glucokinase family.</text>
</comment>
<feature type="binding site" evidence="3">
    <location>
        <begin position="14"/>
        <end position="19"/>
    </location>
    <ligand>
        <name>ATP</name>
        <dbReference type="ChEBI" id="CHEBI:30616"/>
    </ligand>
</feature>
<dbReference type="GO" id="GO:0005536">
    <property type="term" value="F:D-glucose binding"/>
    <property type="evidence" value="ECO:0007669"/>
    <property type="project" value="InterPro"/>
</dbReference>
<dbReference type="GO" id="GO:0006096">
    <property type="term" value="P:glycolytic process"/>
    <property type="evidence" value="ECO:0007669"/>
    <property type="project" value="UniProtKB-UniRule"/>
</dbReference>
<accession>A0A1E3VVV8</accession>
<dbReference type="OrthoDB" id="9800595at2"/>
<evidence type="ECO:0000313" key="6">
    <source>
        <dbReference type="Proteomes" id="UP000094472"/>
    </source>
</evidence>
<dbReference type="Pfam" id="PF02685">
    <property type="entry name" value="Glucokinase"/>
    <property type="match status" value="1"/>
</dbReference>
<keyword evidence="3" id="KW-0067">ATP-binding</keyword>
<dbReference type="EMBL" id="LPWF01000025">
    <property type="protein sequence ID" value="ODR97664.1"/>
    <property type="molecule type" value="Genomic_DNA"/>
</dbReference>
<comment type="caution">
    <text evidence="5">The sequence shown here is derived from an EMBL/GenBank/DDBJ whole genome shotgun (WGS) entry which is preliminary data.</text>
</comment>
<dbReference type="PANTHER" id="PTHR47690:SF1">
    <property type="entry name" value="GLUCOKINASE"/>
    <property type="match status" value="1"/>
</dbReference>